<evidence type="ECO:0000313" key="6">
    <source>
        <dbReference type="Proteomes" id="UP000622890"/>
    </source>
</evidence>
<dbReference type="SUPFAM" id="SSF55073">
    <property type="entry name" value="Nucleotide cyclase"/>
    <property type="match status" value="1"/>
</dbReference>
<feature type="transmembrane region" description="Helical" evidence="3">
    <location>
        <begin position="141"/>
        <end position="161"/>
    </location>
</feature>
<reference evidence="5" key="1">
    <citation type="submission" date="2021-01" db="EMBL/GenBank/DDBJ databases">
        <title>Genome sequence of strain Noviherbaspirillum sp. DKR-6.</title>
        <authorList>
            <person name="Chaudhary D.K."/>
        </authorList>
    </citation>
    <scope>NUCLEOTIDE SEQUENCE</scope>
    <source>
        <strain evidence="5">DKR-6</strain>
    </source>
</reference>
<keyword evidence="3" id="KW-1133">Transmembrane helix</keyword>
<organism evidence="5 6">
    <name type="scientific">Noviherbaspirillum pedocola</name>
    <dbReference type="NCBI Taxonomy" id="2801341"/>
    <lineage>
        <taxon>Bacteria</taxon>
        <taxon>Pseudomonadati</taxon>
        <taxon>Pseudomonadota</taxon>
        <taxon>Betaproteobacteria</taxon>
        <taxon>Burkholderiales</taxon>
        <taxon>Oxalobacteraceae</taxon>
        <taxon>Noviherbaspirillum</taxon>
    </lineage>
</organism>
<feature type="transmembrane region" description="Helical" evidence="3">
    <location>
        <begin position="20"/>
        <end position="40"/>
    </location>
</feature>
<dbReference type="EMBL" id="JAEPBG010000045">
    <property type="protein sequence ID" value="MBK4739241.1"/>
    <property type="molecule type" value="Genomic_DNA"/>
</dbReference>
<evidence type="ECO:0000259" key="4">
    <source>
        <dbReference type="PROSITE" id="PS50887"/>
    </source>
</evidence>
<dbReference type="InterPro" id="IPR043128">
    <property type="entry name" value="Rev_trsase/Diguanyl_cyclase"/>
</dbReference>
<evidence type="ECO:0000256" key="1">
    <source>
        <dbReference type="ARBA" id="ARBA00012528"/>
    </source>
</evidence>
<feature type="transmembrane region" description="Helical" evidence="3">
    <location>
        <begin position="118"/>
        <end position="135"/>
    </location>
</feature>
<dbReference type="FunFam" id="3.30.70.270:FF:000001">
    <property type="entry name" value="Diguanylate cyclase domain protein"/>
    <property type="match status" value="1"/>
</dbReference>
<keyword evidence="6" id="KW-1185">Reference proteome</keyword>
<feature type="transmembrane region" description="Helical" evidence="3">
    <location>
        <begin position="46"/>
        <end position="64"/>
    </location>
</feature>
<dbReference type="CDD" id="cd01949">
    <property type="entry name" value="GGDEF"/>
    <property type="match status" value="1"/>
</dbReference>
<sequence length="332" mass="36372">MGSIKKQEQDHLAAYRDRIIYPILIIGAICLAPLFLNSFIEKRFGGGFATLIVAVSFVVDALALRAGKRPPVPYPFLVLPMALAMGVSLATQGFYGALWAYPVAIACFFVLSQRMANLAAALLLVSGAVMVYRFVELGMALRFTASFGMTIGIANCILSVITRLQKELRDQAITDPLTGTYNRRHMDACLAKFAEHESDRAGTASLLLIDVDHFKRINDQLGHASGDHVLVEISNLIRNSIRKSDQLFRVGGEEFLLLLPGTRIEHSMVVAENIRAAIENAVWLDNYPPVTISIGVSQSQVNDLTQDWLKAADHALYQAKISGRNRVVCAAA</sequence>
<dbReference type="GO" id="GO:0052621">
    <property type="term" value="F:diguanylate cyclase activity"/>
    <property type="evidence" value="ECO:0007669"/>
    <property type="project" value="UniProtKB-EC"/>
</dbReference>
<evidence type="ECO:0000256" key="2">
    <source>
        <dbReference type="ARBA" id="ARBA00034247"/>
    </source>
</evidence>
<dbReference type="Proteomes" id="UP000622890">
    <property type="component" value="Unassembled WGS sequence"/>
</dbReference>
<gene>
    <name evidence="5" type="ORF">JJB74_32010</name>
</gene>
<keyword evidence="3" id="KW-0812">Transmembrane</keyword>
<accession>A0A934W548</accession>
<dbReference type="InterPro" id="IPR029787">
    <property type="entry name" value="Nucleotide_cyclase"/>
</dbReference>
<evidence type="ECO:0000256" key="3">
    <source>
        <dbReference type="SAM" id="Phobius"/>
    </source>
</evidence>
<dbReference type="AlphaFoldDB" id="A0A934W548"/>
<protein>
    <recommendedName>
        <fullName evidence="1">diguanylate cyclase</fullName>
        <ecNumber evidence="1">2.7.7.65</ecNumber>
    </recommendedName>
</protein>
<dbReference type="RefSeq" id="WP_200598607.1">
    <property type="nucleotide sequence ID" value="NZ_JAEPBG010000045.1"/>
</dbReference>
<evidence type="ECO:0000313" key="5">
    <source>
        <dbReference type="EMBL" id="MBK4739241.1"/>
    </source>
</evidence>
<dbReference type="SMART" id="SM00267">
    <property type="entry name" value="GGDEF"/>
    <property type="match status" value="1"/>
</dbReference>
<feature type="domain" description="GGDEF" evidence="4">
    <location>
        <begin position="202"/>
        <end position="332"/>
    </location>
</feature>
<proteinExistence type="predicted"/>
<dbReference type="PROSITE" id="PS50887">
    <property type="entry name" value="GGDEF"/>
    <property type="match status" value="1"/>
</dbReference>
<name>A0A934W548_9BURK</name>
<dbReference type="Pfam" id="PF00990">
    <property type="entry name" value="GGDEF"/>
    <property type="match status" value="1"/>
</dbReference>
<comment type="catalytic activity">
    <reaction evidence="2">
        <text>2 GTP = 3',3'-c-di-GMP + 2 diphosphate</text>
        <dbReference type="Rhea" id="RHEA:24898"/>
        <dbReference type="ChEBI" id="CHEBI:33019"/>
        <dbReference type="ChEBI" id="CHEBI:37565"/>
        <dbReference type="ChEBI" id="CHEBI:58805"/>
        <dbReference type="EC" id="2.7.7.65"/>
    </reaction>
</comment>
<dbReference type="Gene3D" id="3.30.70.270">
    <property type="match status" value="1"/>
</dbReference>
<dbReference type="PANTHER" id="PTHR45138:SF9">
    <property type="entry name" value="DIGUANYLATE CYCLASE DGCM-RELATED"/>
    <property type="match status" value="1"/>
</dbReference>
<dbReference type="NCBIfam" id="TIGR00254">
    <property type="entry name" value="GGDEF"/>
    <property type="match status" value="1"/>
</dbReference>
<feature type="transmembrane region" description="Helical" evidence="3">
    <location>
        <begin position="94"/>
        <end position="111"/>
    </location>
</feature>
<comment type="caution">
    <text evidence="5">The sequence shown here is derived from an EMBL/GenBank/DDBJ whole genome shotgun (WGS) entry which is preliminary data.</text>
</comment>
<keyword evidence="3" id="KW-0472">Membrane</keyword>
<dbReference type="InterPro" id="IPR050469">
    <property type="entry name" value="Diguanylate_Cyclase"/>
</dbReference>
<dbReference type="InterPro" id="IPR000160">
    <property type="entry name" value="GGDEF_dom"/>
</dbReference>
<dbReference type="EC" id="2.7.7.65" evidence="1"/>
<dbReference type="PANTHER" id="PTHR45138">
    <property type="entry name" value="REGULATORY COMPONENTS OF SENSORY TRANSDUCTION SYSTEM"/>
    <property type="match status" value="1"/>
</dbReference>